<dbReference type="InterPro" id="IPR003593">
    <property type="entry name" value="AAA+_ATPase"/>
</dbReference>
<evidence type="ECO:0000256" key="3">
    <source>
        <dbReference type="ARBA" id="ARBA00022840"/>
    </source>
</evidence>
<dbReference type="PROSITE" id="PS00211">
    <property type="entry name" value="ABC_TRANSPORTER_1"/>
    <property type="match status" value="1"/>
</dbReference>
<evidence type="ECO:0000313" key="5">
    <source>
        <dbReference type="EMBL" id="XCC97279.1"/>
    </source>
</evidence>
<dbReference type="InterPro" id="IPR015854">
    <property type="entry name" value="ABC_transpr_LolD-like"/>
</dbReference>
<dbReference type="GO" id="GO:0044874">
    <property type="term" value="P:lipoprotein localization to outer membrane"/>
    <property type="evidence" value="ECO:0007669"/>
    <property type="project" value="TreeGrafter"/>
</dbReference>
<sequence>MTHYLELDGLALARPPRAGSPGYRLDVSELRIAPGDRIGIVGVSGSGKSTLLDLIALIRRPDEVQRFALMGTEVSPCLTDGRLEALAPLRARSVSYILQDGGLLPYLTVVSNARLARRLAGSREPIEPYAAALGIAALLGKLPMALSGGQRQRAAVLRGLVSGAPILLADEPTAALDDANAQATMALLAGLPEDRAVIVSSHQEALLRANGFRLMRLSVHDHGDGTISTCLADAA</sequence>
<dbReference type="GO" id="GO:0022857">
    <property type="term" value="F:transmembrane transporter activity"/>
    <property type="evidence" value="ECO:0007669"/>
    <property type="project" value="TreeGrafter"/>
</dbReference>
<dbReference type="RefSeq" id="WP_353476169.1">
    <property type="nucleotide sequence ID" value="NZ_CP123387.1"/>
</dbReference>
<comment type="similarity">
    <text evidence="1">Belongs to the ABC transporter superfamily.</text>
</comment>
<feature type="domain" description="ABC transporter" evidence="4">
    <location>
        <begin position="5"/>
        <end position="235"/>
    </location>
</feature>
<dbReference type="PROSITE" id="PS50893">
    <property type="entry name" value="ABC_TRANSPORTER_2"/>
    <property type="match status" value="1"/>
</dbReference>
<reference evidence="5" key="1">
    <citation type="submission" date="2023-02" db="EMBL/GenBank/DDBJ databases">
        <title>Description and genomic characterization of Salipiger bruguierae sp. nov., isolated from the sediment of mangrove plant Bruguiera sexangula.</title>
        <authorList>
            <person name="Long M."/>
        </authorList>
    </citation>
    <scope>NUCLEOTIDE SEQUENCE</scope>
    <source>
        <strain evidence="5">H15</strain>
        <plasmid evidence="5">unnamed2</plasmid>
    </source>
</reference>
<keyword evidence="3 5" id="KW-0067">ATP-binding</keyword>
<evidence type="ECO:0000256" key="1">
    <source>
        <dbReference type="ARBA" id="ARBA00005417"/>
    </source>
</evidence>
<dbReference type="Gene3D" id="3.40.50.300">
    <property type="entry name" value="P-loop containing nucleotide triphosphate hydrolases"/>
    <property type="match status" value="1"/>
</dbReference>
<dbReference type="PANTHER" id="PTHR24220:SF689">
    <property type="entry name" value="LIPOPROTEIN-RELEASING SYSTEM ATP-BINDING PROTEIN LOLD"/>
    <property type="match status" value="1"/>
</dbReference>
<dbReference type="SMART" id="SM00382">
    <property type="entry name" value="AAA"/>
    <property type="match status" value="1"/>
</dbReference>
<geneLocation type="plasmid" evidence="5">
    <name>unnamed2</name>
</geneLocation>
<proteinExistence type="inferred from homology"/>
<accession>A0AAU8AQK9</accession>
<dbReference type="GO" id="GO:0016887">
    <property type="term" value="F:ATP hydrolysis activity"/>
    <property type="evidence" value="ECO:0007669"/>
    <property type="project" value="InterPro"/>
</dbReference>
<name>A0AAU8AQK9_9RHOB</name>
<dbReference type="EMBL" id="CP123387">
    <property type="protein sequence ID" value="XCC97279.1"/>
    <property type="molecule type" value="Genomic_DNA"/>
</dbReference>
<protein>
    <submittedName>
        <fullName evidence="5">ATP-binding cassette domain-containing protein</fullName>
    </submittedName>
</protein>
<keyword evidence="5" id="KW-0614">Plasmid</keyword>
<dbReference type="InterPro" id="IPR003439">
    <property type="entry name" value="ABC_transporter-like_ATP-bd"/>
</dbReference>
<dbReference type="GO" id="GO:0089705">
    <property type="term" value="P:protein localization to outer membrane"/>
    <property type="evidence" value="ECO:0007669"/>
    <property type="project" value="TreeGrafter"/>
</dbReference>
<dbReference type="PANTHER" id="PTHR24220">
    <property type="entry name" value="IMPORT ATP-BINDING PROTEIN"/>
    <property type="match status" value="1"/>
</dbReference>
<keyword evidence="2" id="KW-0547">Nucleotide-binding</keyword>
<dbReference type="AlphaFoldDB" id="A0AAU8AQK9"/>
<dbReference type="Pfam" id="PF00005">
    <property type="entry name" value="ABC_tran"/>
    <property type="match status" value="1"/>
</dbReference>
<evidence type="ECO:0000259" key="4">
    <source>
        <dbReference type="PROSITE" id="PS50893"/>
    </source>
</evidence>
<gene>
    <name evidence="5" type="ORF">PVT71_24760</name>
</gene>
<dbReference type="InterPro" id="IPR017871">
    <property type="entry name" value="ABC_transporter-like_CS"/>
</dbReference>
<dbReference type="SUPFAM" id="SSF52540">
    <property type="entry name" value="P-loop containing nucleoside triphosphate hydrolases"/>
    <property type="match status" value="1"/>
</dbReference>
<organism evidence="5">
    <name type="scientific">Alloyangia sp. H15</name>
    <dbReference type="NCBI Taxonomy" id="3029062"/>
    <lineage>
        <taxon>Bacteria</taxon>
        <taxon>Pseudomonadati</taxon>
        <taxon>Pseudomonadota</taxon>
        <taxon>Alphaproteobacteria</taxon>
        <taxon>Rhodobacterales</taxon>
        <taxon>Roseobacteraceae</taxon>
        <taxon>Alloyangia</taxon>
    </lineage>
</organism>
<dbReference type="GO" id="GO:0005524">
    <property type="term" value="F:ATP binding"/>
    <property type="evidence" value="ECO:0007669"/>
    <property type="project" value="UniProtKB-KW"/>
</dbReference>
<dbReference type="GO" id="GO:0005886">
    <property type="term" value="C:plasma membrane"/>
    <property type="evidence" value="ECO:0007669"/>
    <property type="project" value="TreeGrafter"/>
</dbReference>
<evidence type="ECO:0000256" key="2">
    <source>
        <dbReference type="ARBA" id="ARBA00022741"/>
    </source>
</evidence>
<dbReference type="InterPro" id="IPR027417">
    <property type="entry name" value="P-loop_NTPase"/>
</dbReference>